<feature type="domain" description="Kringle" evidence="15">
    <location>
        <begin position="8"/>
        <end position="83"/>
    </location>
</feature>
<proteinExistence type="predicted"/>
<evidence type="ECO:0000256" key="2">
    <source>
        <dbReference type="ARBA" id="ARBA00022525"/>
    </source>
</evidence>
<name>A0A9D3LM75_ANGAN</name>
<evidence type="ECO:0000256" key="6">
    <source>
        <dbReference type="ARBA" id="ARBA00022729"/>
    </source>
</evidence>
<dbReference type="SMART" id="SM00020">
    <property type="entry name" value="Tryp_SPc"/>
    <property type="match status" value="1"/>
</dbReference>
<keyword evidence="2" id="KW-0964">Secreted</keyword>
<dbReference type="Gene3D" id="2.40.20.10">
    <property type="entry name" value="Plasminogen Kringle 4"/>
    <property type="match status" value="1"/>
</dbReference>
<keyword evidence="10" id="KW-1015">Disulfide bond</keyword>
<keyword evidence="4 14" id="KW-0420">Kringle</keyword>
<dbReference type="EMBL" id="JAFIRN010000018">
    <property type="protein sequence ID" value="KAG5831535.1"/>
    <property type="molecule type" value="Genomic_DNA"/>
</dbReference>
<dbReference type="AlphaFoldDB" id="A0A9D3LM75"/>
<keyword evidence="8" id="KW-0720">Serine protease</keyword>
<evidence type="ECO:0000256" key="8">
    <source>
        <dbReference type="ARBA" id="ARBA00022825"/>
    </source>
</evidence>
<dbReference type="SUPFAM" id="SSF50494">
    <property type="entry name" value="Trypsin-like serine proteases"/>
    <property type="match status" value="1"/>
</dbReference>
<dbReference type="InterPro" id="IPR018114">
    <property type="entry name" value="TRYPSIN_HIS"/>
</dbReference>
<evidence type="ECO:0000256" key="10">
    <source>
        <dbReference type="ARBA" id="ARBA00023157"/>
    </source>
</evidence>
<sequence>MQSIYHLQCFTGDGRDYRGTIARSESGQMCLHWDYITNTYGSGPVVRNAKHNYCRNPDQRARPWCWVRSGRRVTTKFCNVPVCEEELMLESCGKRPQKQFKVVGGTITTVESHPWIASIFQKVRTSRKSVFLCGGTLIAPCWILTAAHCFPDGAATSVNRLSVILGKNALNETDGEREQRFSVTKVIPHKGFDNRQGSYNNDIALLQIRGSSGQCAKRTESVLTACLPPEHRMLPPGVFCDVVGYGKESERLWYNSQYLREAKVKLLPQDVCTEKDYYGSLVTKNMFCAGSPDWSKDACKLGEGCSRERRPGVYTRVTNYNRWIKENTGLASITTGSMYPQK</sequence>
<keyword evidence="9" id="KW-0865">Zymogen</keyword>
<dbReference type="InterPro" id="IPR018056">
    <property type="entry name" value="Kringle_CS"/>
</dbReference>
<dbReference type="FunFam" id="2.40.10.10:FF:000068">
    <property type="entry name" value="transmembrane protease serine 2"/>
    <property type="match status" value="1"/>
</dbReference>
<evidence type="ECO:0000256" key="11">
    <source>
        <dbReference type="ARBA" id="ARBA00023202"/>
    </source>
</evidence>
<comment type="subcellular location">
    <subcellularLocation>
        <location evidence="1">Secreted</location>
    </subcellularLocation>
</comment>
<dbReference type="PROSITE" id="PS00021">
    <property type="entry name" value="KRINGLE_1"/>
    <property type="match status" value="1"/>
</dbReference>
<feature type="domain" description="Peptidase S1" evidence="16">
    <location>
        <begin position="102"/>
        <end position="329"/>
    </location>
</feature>
<comment type="catalytic activity">
    <reaction evidence="12">
        <text>Preferential cleavage: Arg-|-Xaa, Lys-|-Xaa.</text>
        <dbReference type="EC" id="3.4.21.4"/>
    </reaction>
</comment>
<dbReference type="PROSITE" id="PS00134">
    <property type="entry name" value="TRYPSIN_HIS"/>
    <property type="match status" value="1"/>
</dbReference>
<dbReference type="PRINTS" id="PR00722">
    <property type="entry name" value="CHYMOTRYPSIN"/>
</dbReference>
<reference evidence="17" key="1">
    <citation type="submission" date="2021-01" db="EMBL/GenBank/DDBJ databases">
        <title>A chromosome-scale assembly of European eel, Anguilla anguilla.</title>
        <authorList>
            <person name="Henkel C."/>
            <person name="Jong-Raadsen S.A."/>
            <person name="Dufour S."/>
            <person name="Weltzien F.-A."/>
            <person name="Palstra A.P."/>
            <person name="Pelster B."/>
            <person name="Spaink H.P."/>
            <person name="Van Den Thillart G.E."/>
            <person name="Jansen H."/>
            <person name="Zahm M."/>
            <person name="Klopp C."/>
            <person name="Cedric C."/>
            <person name="Louis A."/>
            <person name="Berthelot C."/>
            <person name="Parey E."/>
            <person name="Roest Crollius H."/>
            <person name="Montfort J."/>
            <person name="Robinson-Rechavi M."/>
            <person name="Bucao C."/>
            <person name="Bouchez O."/>
            <person name="Gislard M."/>
            <person name="Lluch J."/>
            <person name="Milhes M."/>
            <person name="Lampietro C."/>
            <person name="Lopez Roques C."/>
            <person name="Donnadieu C."/>
            <person name="Braasch I."/>
            <person name="Desvignes T."/>
            <person name="Postlethwait J."/>
            <person name="Bobe J."/>
            <person name="Guiguen Y."/>
            <person name="Dirks R."/>
        </authorList>
    </citation>
    <scope>NUCLEOTIDE SEQUENCE</scope>
    <source>
        <strain evidence="17">Tag_6206</strain>
        <tissue evidence="17">Liver</tissue>
    </source>
</reference>
<dbReference type="GO" id="GO:0004252">
    <property type="term" value="F:serine-type endopeptidase activity"/>
    <property type="evidence" value="ECO:0007669"/>
    <property type="project" value="UniProtKB-EC"/>
</dbReference>
<dbReference type="CDD" id="cd00190">
    <property type="entry name" value="Tryp_SPc"/>
    <property type="match status" value="1"/>
</dbReference>
<dbReference type="PRINTS" id="PR00018">
    <property type="entry name" value="KRINGLE"/>
</dbReference>
<dbReference type="SMART" id="SM00130">
    <property type="entry name" value="KR"/>
    <property type="match status" value="1"/>
</dbReference>
<evidence type="ECO:0000259" key="16">
    <source>
        <dbReference type="PROSITE" id="PS50240"/>
    </source>
</evidence>
<dbReference type="GO" id="GO:0031639">
    <property type="term" value="P:plasminogen activation"/>
    <property type="evidence" value="ECO:0007669"/>
    <property type="project" value="TreeGrafter"/>
</dbReference>
<keyword evidence="18" id="KW-1185">Reference proteome</keyword>
<evidence type="ECO:0000256" key="14">
    <source>
        <dbReference type="PROSITE-ProRule" id="PRU00121"/>
    </source>
</evidence>
<protein>
    <recommendedName>
        <fullName evidence="13">trypsin</fullName>
        <ecNumber evidence="13">3.4.21.4</ecNumber>
    </recommendedName>
</protein>
<dbReference type="Proteomes" id="UP001044222">
    <property type="component" value="Chromosome 18"/>
</dbReference>
<keyword evidence="5" id="KW-0645">Protease</keyword>
<evidence type="ECO:0000256" key="3">
    <source>
        <dbReference type="ARBA" id="ARBA00022536"/>
    </source>
</evidence>
<dbReference type="PROSITE" id="PS50070">
    <property type="entry name" value="KRINGLE_2"/>
    <property type="match status" value="1"/>
</dbReference>
<keyword evidence="6" id="KW-0732">Signal</keyword>
<evidence type="ECO:0000313" key="17">
    <source>
        <dbReference type="EMBL" id="KAG5831535.1"/>
    </source>
</evidence>
<dbReference type="PANTHER" id="PTHR24264">
    <property type="entry name" value="TRYPSIN-RELATED"/>
    <property type="match status" value="1"/>
</dbReference>
<gene>
    <name evidence="17" type="ORF">ANANG_G00304710</name>
</gene>
<dbReference type="InterPro" id="IPR050127">
    <property type="entry name" value="Serine_Proteases_S1"/>
</dbReference>
<keyword evidence="3" id="KW-0245">EGF-like domain</keyword>
<evidence type="ECO:0000256" key="7">
    <source>
        <dbReference type="ARBA" id="ARBA00022801"/>
    </source>
</evidence>
<dbReference type="SUPFAM" id="SSF57440">
    <property type="entry name" value="Kringle-like"/>
    <property type="match status" value="1"/>
</dbReference>
<dbReference type="EC" id="3.4.21.4" evidence="13"/>
<evidence type="ECO:0000313" key="18">
    <source>
        <dbReference type="Proteomes" id="UP001044222"/>
    </source>
</evidence>
<keyword evidence="11" id="KW-0617">Plasminogen activation</keyword>
<dbReference type="CDD" id="cd00108">
    <property type="entry name" value="KR"/>
    <property type="match status" value="1"/>
</dbReference>
<dbReference type="InterPro" id="IPR013806">
    <property type="entry name" value="Kringle-like"/>
</dbReference>
<dbReference type="PANTHER" id="PTHR24264:SF38">
    <property type="entry name" value="UROKINASE-TYPE PLASMINOGEN ACTIVATOR"/>
    <property type="match status" value="1"/>
</dbReference>
<dbReference type="Gene3D" id="2.40.10.10">
    <property type="entry name" value="Trypsin-like serine proteases"/>
    <property type="match status" value="3"/>
</dbReference>
<comment type="caution">
    <text evidence="17">The sequence shown here is derived from an EMBL/GenBank/DDBJ whole genome shotgun (WGS) entry which is preliminary data.</text>
</comment>
<dbReference type="InterPro" id="IPR001314">
    <property type="entry name" value="Peptidase_S1A"/>
</dbReference>
<dbReference type="Pfam" id="PF00089">
    <property type="entry name" value="Trypsin"/>
    <property type="match status" value="1"/>
</dbReference>
<evidence type="ECO:0000256" key="13">
    <source>
        <dbReference type="ARBA" id="ARBA00038868"/>
    </source>
</evidence>
<keyword evidence="7" id="KW-0378">Hydrolase</keyword>
<evidence type="ECO:0000256" key="5">
    <source>
        <dbReference type="ARBA" id="ARBA00022670"/>
    </source>
</evidence>
<dbReference type="InterPro" id="IPR038178">
    <property type="entry name" value="Kringle_sf"/>
</dbReference>
<dbReference type="InterPro" id="IPR000001">
    <property type="entry name" value="Kringle"/>
</dbReference>
<dbReference type="PROSITE" id="PS50240">
    <property type="entry name" value="TRYPSIN_DOM"/>
    <property type="match status" value="1"/>
</dbReference>
<dbReference type="InterPro" id="IPR009003">
    <property type="entry name" value="Peptidase_S1_PA"/>
</dbReference>
<dbReference type="Pfam" id="PF00051">
    <property type="entry name" value="Kringle"/>
    <property type="match status" value="1"/>
</dbReference>
<evidence type="ECO:0000259" key="15">
    <source>
        <dbReference type="PROSITE" id="PS50070"/>
    </source>
</evidence>
<evidence type="ECO:0000256" key="4">
    <source>
        <dbReference type="ARBA" id="ARBA00022572"/>
    </source>
</evidence>
<evidence type="ECO:0000256" key="1">
    <source>
        <dbReference type="ARBA" id="ARBA00004613"/>
    </source>
</evidence>
<dbReference type="InterPro" id="IPR001254">
    <property type="entry name" value="Trypsin_dom"/>
</dbReference>
<dbReference type="GO" id="GO:0033628">
    <property type="term" value="P:regulation of cell adhesion mediated by integrin"/>
    <property type="evidence" value="ECO:0007669"/>
    <property type="project" value="TreeGrafter"/>
</dbReference>
<evidence type="ECO:0000256" key="9">
    <source>
        <dbReference type="ARBA" id="ARBA00023145"/>
    </source>
</evidence>
<accession>A0A9D3LM75</accession>
<organism evidence="17 18">
    <name type="scientific">Anguilla anguilla</name>
    <name type="common">European freshwater eel</name>
    <name type="synonym">Muraena anguilla</name>
    <dbReference type="NCBI Taxonomy" id="7936"/>
    <lineage>
        <taxon>Eukaryota</taxon>
        <taxon>Metazoa</taxon>
        <taxon>Chordata</taxon>
        <taxon>Craniata</taxon>
        <taxon>Vertebrata</taxon>
        <taxon>Euteleostomi</taxon>
        <taxon>Actinopterygii</taxon>
        <taxon>Neopterygii</taxon>
        <taxon>Teleostei</taxon>
        <taxon>Anguilliformes</taxon>
        <taxon>Anguillidae</taxon>
        <taxon>Anguilla</taxon>
    </lineage>
</organism>
<dbReference type="InterPro" id="IPR043504">
    <property type="entry name" value="Peptidase_S1_PA_chymotrypsin"/>
</dbReference>
<comment type="caution">
    <text evidence="14">Lacks conserved residue(s) required for the propagation of feature annotation.</text>
</comment>
<evidence type="ECO:0000256" key="12">
    <source>
        <dbReference type="ARBA" id="ARBA00036320"/>
    </source>
</evidence>
<dbReference type="GO" id="GO:0005615">
    <property type="term" value="C:extracellular space"/>
    <property type="evidence" value="ECO:0007669"/>
    <property type="project" value="TreeGrafter"/>
</dbReference>